<dbReference type="Pfam" id="PF00199">
    <property type="entry name" value="Catalase"/>
    <property type="match status" value="1"/>
</dbReference>
<dbReference type="PROSITE" id="PS00438">
    <property type="entry name" value="CATALASE_2"/>
    <property type="match status" value="1"/>
</dbReference>
<evidence type="ECO:0000256" key="13">
    <source>
        <dbReference type="SAM" id="MobiDB-lite"/>
    </source>
</evidence>
<evidence type="ECO:0000259" key="15">
    <source>
        <dbReference type="SMART" id="SM01060"/>
    </source>
</evidence>
<dbReference type="InterPro" id="IPR024708">
    <property type="entry name" value="Catalase_AS"/>
</dbReference>
<dbReference type="SUPFAM" id="SSF56634">
    <property type="entry name" value="Heme-dependent catalase-like"/>
    <property type="match status" value="1"/>
</dbReference>
<dbReference type="InterPro" id="IPR010582">
    <property type="entry name" value="Catalase_immune_responsive"/>
</dbReference>
<keyword evidence="6 12" id="KW-0575">Peroxidase</keyword>
<evidence type="ECO:0000256" key="8">
    <source>
        <dbReference type="ARBA" id="ARBA00022723"/>
    </source>
</evidence>
<feature type="compositionally biased region" description="Polar residues" evidence="13">
    <location>
        <begin position="29"/>
        <end position="47"/>
    </location>
</feature>
<gene>
    <name evidence="16" type="ORF">I4Q42_18365</name>
</gene>
<evidence type="ECO:0000256" key="14">
    <source>
        <dbReference type="SAM" id="SignalP"/>
    </source>
</evidence>
<proteinExistence type="inferred from homology"/>
<keyword evidence="7 12" id="KW-0349">Heme</keyword>
<evidence type="ECO:0000256" key="12">
    <source>
        <dbReference type="RuleBase" id="RU000498"/>
    </source>
</evidence>
<dbReference type="PANTHER" id="PTHR11465">
    <property type="entry name" value="CATALASE"/>
    <property type="match status" value="1"/>
</dbReference>
<feature type="domain" description="Catalase core" evidence="15">
    <location>
        <begin position="32"/>
        <end position="409"/>
    </location>
</feature>
<dbReference type="Gene3D" id="2.40.180.10">
    <property type="entry name" value="Catalase core domain"/>
    <property type="match status" value="1"/>
</dbReference>
<keyword evidence="9 12" id="KW-0560">Oxidoreductase</keyword>
<comment type="similarity">
    <text evidence="3 12">Belongs to the catalase family.</text>
</comment>
<sequence>MTSRHSPSAAILAAAALIAAGAAQAAETPRQTQDSGAPVGDNQNSKTAGEWGGVMLEDFHLIEKLARFDRERIPERVVHARGTGAEGEFVSNGELDRFTKAALFKAGVKTPVFVRFSKVIHPNGSPEFLRDPHGFATKFYSTEGNWDLVGNNLPVFFIRDAMKFPDMVHSLKPSPVTNKQDPTRFFDFFSHQPESTHMITQLYTDLGTPQSYRTMDGNGVHALKLVDEDGKVVFVKFHWKSQQGIRNYTPEQAEKAGFNYLTDDLYATIGKGQAAKWDLYAKILKPEDVAKLSYNPFDATKDWYDMPEIKVGTMTLNKVPENFFQSTEMSAFSPGVMVPGIEPSPDRLLQGRLFSYADTQRHRLGPNYQQLAVNAPRSPVANGAQDGAMNTVPRVGDVNYQPSRRRDAGAYADTAAYKLSPYEVSTTIQQKAIGKQEPFIQAGLFWNRLPEDQKAALIRNLSADLNGVTVPEIKEIMVSHFYAADPDYGTRLATATKLDLAAVKARAAKALEAVKLAAN</sequence>
<dbReference type="PRINTS" id="PR00067">
    <property type="entry name" value="CATALASE"/>
</dbReference>
<evidence type="ECO:0000256" key="7">
    <source>
        <dbReference type="ARBA" id="ARBA00022617"/>
    </source>
</evidence>
<dbReference type="Proteomes" id="UP000639859">
    <property type="component" value="Unassembled WGS sequence"/>
</dbReference>
<dbReference type="InterPro" id="IPR024711">
    <property type="entry name" value="Catalase_clade1/3"/>
</dbReference>
<dbReference type="SMART" id="SM01060">
    <property type="entry name" value="Catalase"/>
    <property type="match status" value="1"/>
</dbReference>
<evidence type="ECO:0000256" key="11">
    <source>
        <dbReference type="ARBA" id="ARBA00023324"/>
    </source>
</evidence>
<dbReference type="PROSITE" id="PS51402">
    <property type="entry name" value="CATALASE_3"/>
    <property type="match status" value="1"/>
</dbReference>
<feature type="signal peptide" evidence="14">
    <location>
        <begin position="1"/>
        <end position="25"/>
    </location>
</feature>
<evidence type="ECO:0000256" key="2">
    <source>
        <dbReference type="ARBA" id="ARBA00002974"/>
    </source>
</evidence>
<evidence type="ECO:0000313" key="17">
    <source>
        <dbReference type="Proteomes" id="UP000639859"/>
    </source>
</evidence>
<keyword evidence="8 12" id="KW-0479">Metal-binding</keyword>
<evidence type="ECO:0000256" key="5">
    <source>
        <dbReference type="ARBA" id="ARBA00014132"/>
    </source>
</evidence>
<protein>
    <recommendedName>
        <fullName evidence="5 12">Catalase</fullName>
        <ecNumber evidence="4 12">1.11.1.6</ecNumber>
    </recommendedName>
</protein>
<name>A0ABS0T1U4_9CAUL</name>
<dbReference type="InterPro" id="IPR011614">
    <property type="entry name" value="Catalase_core"/>
</dbReference>
<comment type="caution">
    <text evidence="16">The sequence shown here is derived from an EMBL/GenBank/DDBJ whole genome shotgun (WGS) entry which is preliminary data.</text>
</comment>
<dbReference type="InterPro" id="IPR002226">
    <property type="entry name" value="Catalase_haem_BS"/>
</dbReference>
<reference evidence="16 17" key="1">
    <citation type="submission" date="2020-11" db="EMBL/GenBank/DDBJ databases">
        <title>genome sequence of strain KACC 18849.</title>
        <authorList>
            <person name="Gao J."/>
            <person name="Zhang X."/>
        </authorList>
    </citation>
    <scope>NUCLEOTIDE SEQUENCE [LARGE SCALE GENOMIC DNA]</scope>
    <source>
        <strain evidence="16 17">KACC 18849</strain>
    </source>
</reference>
<keyword evidence="11 12" id="KW-0376">Hydrogen peroxide</keyword>
<organism evidence="16 17">
    <name type="scientific">Caulobacter hibisci</name>
    <dbReference type="NCBI Taxonomy" id="2035993"/>
    <lineage>
        <taxon>Bacteria</taxon>
        <taxon>Pseudomonadati</taxon>
        <taxon>Pseudomonadota</taxon>
        <taxon>Alphaproteobacteria</taxon>
        <taxon>Caulobacterales</taxon>
        <taxon>Caulobacteraceae</taxon>
        <taxon>Caulobacter</taxon>
    </lineage>
</organism>
<evidence type="ECO:0000256" key="10">
    <source>
        <dbReference type="ARBA" id="ARBA00023004"/>
    </source>
</evidence>
<accession>A0ABS0T1U4</accession>
<evidence type="ECO:0000313" key="16">
    <source>
        <dbReference type="EMBL" id="MBI1685634.1"/>
    </source>
</evidence>
<evidence type="ECO:0000256" key="3">
    <source>
        <dbReference type="ARBA" id="ARBA00005329"/>
    </source>
</evidence>
<dbReference type="Pfam" id="PF06628">
    <property type="entry name" value="Catalase-rel"/>
    <property type="match status" value="1"/>
</dbReference>
<evidence type="ECO:0000256" key="4">
    <source>
        <dbReference type="ARBA" id="ARBA00012314"/>
    </source>
</evidence>
<keyword evidence="17" id="KW-1185">Reference proteome</keyword>
<feature type="chain" id="PRO_5045089259" description="Catalase" evidence="14">
    <location>
        <begin position="26"/>
        <end position="519"/>
    </location>
</feature>
<evidence type="ECO:0000256" key="1">
    <source>
        <dbReference type="ARBA" id="ARBA00001971"/>
    </source>
</evidence>
<dbReference type="CDD" id="cd08154">
    <property type="entry name" value="catalase_clade_1"/>
    <property type="match status" value="1"/>
</dbReference>
<dbReference type="PROSITE" id="PS00437">
    <property type="entry name" value="CATALASE_1"/>
    <property type="match status" value="1"/>
</dbReference>
<comment type="catalytic activity">
    <reaction evidence="12">
        <text>2 H2O2 = O2 + 2 H2O</text>
        <dbReference type="Rhea" id="RHEA:20309"/>
        <dbReference type="ChEBI" id="CHEBI:15377"/>
        <dbReference type="ChEBI" id="CHEBI:15379"/>
        <dbReference type="ChEBI" id="CHEBI:16240"/>
        <dbReference type="EC" id="1.11.1.6"/>
    </reaction>
</comment>
<evidence type="ECO:0000256" key="6">
    <source>
        <dbReference type="ARBA" id="ARBA00022559"/>
    </source>
</evidence>
<dbReference type="InterPro" id="IPR018028">
    <property type="entry name" value="Catalase"/>
</dbReference>
<evidence type="ECO:0000256" key="9">
    <source>
        <dbReference type="ARBA" id="ARBA00023002"/>
    </source>
</evidence>
<dbReference type="PANTHER" id="PTHR11465:SF23">
    <property type="entry name" value="CATALASE-2"/>
    <property type="match status" value="1"/>
</dbReference>
<dbReference type="EMBL" id="JADWOX010000014">
    <property type="protein sequence ID" value="MBI1685634.1"/>
    <property type="molecule type" value="Genomic_DNA"/>
</dbReference>
<dbReference type="PIRSF" id="PIRSF038928">
    <property type="entry name" value="Catalase_clade1-3"/>
    <property type="match status" value="1"/>
</dbReference>
<dbReference type="EC" id="1.11.1.6" evidence="4 12"/>
<keyword evidence="14" id="KW-0732">Signal</keyword>
<feature type="region of interest" description="Disordered" evidence="13">
    <location>
        <begin position="26"/>
        <end position="48"/>
    </location>
</feature>
<dbReference type="InterPro" id="IPR020835">
    <property type="entry name" value="Catalase_sf"/>
</dbReference>
<comment type="function">
    <text evidence="2">Decomposes hydrogen peroxide into water and oxygen; serves to protect cells from the toxic effects of hydrogen peroxide.</text>
</comment>
<keyword evidence="10 12" id="KW-0408">Iron</keyword>
<comment type="cofactor">
    <cofactor evidence="1">
        <name>heme</name>
        <dbReference type="ChEBI" id="CHEBI:30413"/>
    </cofactor>
</comment>